<sequence>MDLARTEWDQSDTTQRWERVPDLIPRDALPPVPAVAPVDPPRGPVARRDPWWRIAVRGTGELLVTAGLLVLLFVVYELYVTDLLSDRAQGQLADEIHQQWDGAPAPVSGPGTPMTVAPAEGEPLAVLHVPRLGEDWARVVLEGTTEDALREGPGHYVGTTLPGQPGNVGIAGHRVGKGSPFLDADRLVPGDAIVVETVDSWFTYRVLGDPATGDYAADPSGIPGQQIVSPADVGVIATTPNAPGAGATGSYLTITTCHPKYSARQRLIVHAVLEGSGISKADAPDGPPELQED</sequence>
<dbReference type="GO" id="GO:0016787">
    <property type="term" value="F:hydrolase activity"/>
    <property type="evidence" value="ECO:0007669"/>
    <property type="project" value="UniProtKB-KW"/>
</dbReference>
<name>A0A562IWT3_9ACTN</name>
<keyword evidence="3" id="KW-0472">Membrane</keyword>
<dbReference type="Pfam" id="PF04203">
    <property type="entry name" value="Sortase"/>
    <property type="match status" value="1"/>
</dbReference>
<organism evidence="4 5">
    <name type="scientific">Modestobacter roseus</name>
    <dbReference type="NCBI Taxonomy" id="1181884"/>
    <lineage>
        <taxon>Bacteria</taxon>
        <taxon>Bacillati</taxon>
        <taxon>Actinomycetota</taxon>
        <taxon>Actinomycetes</taxon>
        <taxon>Geodermatophilales</taxon>
        <taxon>Geodermatophilaceae</taxon>
        <taxon>Modestobacter</taxon>
    </lineage>
</organism>
<dbReference type="SUPFAM" id="SSF63817">
    <property type="entry name" value="Sortase"/>
    <property type="match status" value="1"/>
</dbReference>
<gene>
    <name evidence="4" type="ORF">JD78_03838</name>
</gene>
<dbReference type="Proteomes" id="UP000321490">
    <property type="component" value="Unassembled WGS sequence"/>
</dbReference>
<comment type="caution">
    <text evidence="4">The sequence shown here is derived from an EMBL/GenBank/DDBJ whole genome shotgun (WGS) entry which is preliminary data.</text>
</comment>
<dbReference type="EMBL" id="VLKF01000001">
    <property type="protein sequence ID" value="TWH75283.1"/>
    <property type="molecule type" value="Genomic_DNA"/>
</dbReference>
<keyword evidence="5" id="KW-1185">Reference proteome</keyword>
<feature type="active site" description="Acyl-thioester intermediate" evidence="2">
    <location>
        <position position="257"/>
    </location>
</feature>
<evidence type="ECO:0000256" key="3">
    <source>
        <dbReference type="SAM" id="Phobius"/>
    </source>
</evidence>
<dbReference type="Gene3D" id="2.40.260.10">
    <property type="entry name" value="Sortase"/>
    <property type="match status" value="1"/>
</dbReference>
<dbReference type="AlphaFoldDB" id="A0A562IWT3"/>
<evidence type="ECO:0000256" key="1">
    <source>
        <dbReference type="ARBA" id="ARBA00022801"/>
    </source>
</evidence>
<evidence type="ECO:0000313" key="4">
    <source>
        <dbReference type="EMBL" id="TWH75283.1"/>
    </source>
</evidence>
<evidence type="ECO:0000256" key="2">
    <source>
        <dbReference type="PIRSR" id="PIRSR605754-1"/>
    </source>
</evidence>
<evidence type="ECO:0000313" key="5">
    <source>
        <dbReference type="Proteomes" id="UP000321490"/>
    </source>
</evidence>
<dbReference type="InterPro" id="IPR005754">
    <property type="entry name" value="Sortase"/>
</dbReference>
<dbReference type="CDD" id="cd05830">
    <property type="entry name" value="Sortase_E"/>
    <property type="match status" value="1"/>
</dbReference>
<dbReference type="InterPro" id="IPR042003">
    <property type="entry name" value="Sortase_E"/>
</dbReference>
<proteinExistence type="predicted"/>
<keyword evidence="3" id="KW-0812">Transmembrane</keyword>
<keyword evidence="3" id="KW-1133">Transmembrane helix</keyword>
<keyword evidence="1" id="KW-0378">Hydrolase</keyword>
<protein>
    <submittedName>
        <fullName evidence="4">Sortase A</fullName>
    </submittedName>
</protein>
<feature type="active site" description="Proton donor/acceptor" evidence="2">
    <location>
        <position position="173"/>
    </location>
</feature>
<feature type="transmembrane region" description="Helical" evidence="3">
    <location>
        <begin position="62"/>
        <end position="79"/>
    </location>
</feature>
<dbReference type="NCBIfam" id="NF033747">
    <property type="entry name" value="class_E_sortase"/>
    <property type="match status" value="1"/>
</dbReference>
<accession>A0A562IWT3</accession>
<dbReference type="InterPro" id="IPR023365">
    <property type="entry name" value="Sortase_dom-sf"/>
</dbReference>
<reference evidence="4 5" key="1">
    <citation type="submission" date="2019-07" db="EMBL/GenBank/DDBJ databases">
        <title>R&amp;d 2014.</title>
        <authorList>
            <person name="Klenk H.-P."/>
        </authorList>
    </citation>
    <scope>NUCLEOTIDE SEQUENCE [LARGE SCALE GENOMIC DNA]</scope>
    <source>
        <strain evidence="4 5">DSM 45764</strain>
    </source>
</reference>
<dbReference type="InterPro" id="IPR053465">
    <property type="entry name" value="Sortase_Class_E"/>
</dbReference>